<dbReference type="Gene3D" id="1.25.40.90">
    <property type="match status" value="1"/>
</dbReference>
<evidence type="ECO:0000256" key="5">
    <source>
        <dbReference type="ARBA" id="ARBA00023034"/>
    </source>
</evidence>
<feature type="domain" description="ENTH" evidence="10">
    <location>
        <begin position="27"/>
        <end position="165"/>
    </location>
</feature>
<feature type="compositionally biased region" description="Pro residues" evidence="9">
    <location>
        <begin position="356"/>
        <end position="366"/>
    </location>
</feature>
<keyword evidence="4" id="KW-0254">Endocytosis</keyword>
<name>A0ABP0TYX8_9BRYO</name>
<dbReference type="SUPFAM" id="SSF89009">
    <property type="entry name" value="GAT-like domain"/>
    <property type="match status" value="1"/>
</dbReference>
<dbReference type="Proteomes" id="UP001497512">
    <property type="component" value="Chromosome 17"/>
</dbReference>
<evidence type="ECO:0000256" key="2">
    <source>
        <dbReference type="ARBA" id="ARBA00004555"/>
    </source>
</evidence>
<dbReference type="InterPro" id="IPR008942">
    <property type="entry name" value="ENTH_VHS"/>
</dbReference>
<evidence type="ECO:0000256" key="4">
    <source>
        <dbReference type="ARBA" id="ARBA00022583"/>
    </source>
</evidence>
<evidence type="ECO:0000259" key="10">
    <source>
        <dbReference type="PROSITE" id="PS50942"/>
    </source>
</evidence>
<gene>
    <name evidence="11" type="ORF">CSSPTR1EN2_LOCUS9399</name>
</gene>
<dbReference type="InterPro" id="IPR045192">
    <property type="entry name" value="AP180-like"/>
</dbReference>
<dbReference type="SUPFAM" id="SSF48464">
    <property type="entry name" value="ENTH/VHS domain"/>
    <property type="match status" value="1"/>
</dbReference>
<feature type="region of interest" description="Disordered" evidence="9">
    <location>
        <begin position="345"/>
        <end position="366"/>
    </location>
</feature>
<keyword evidence="7" id="KW-0168">Coated pit</keyword>
<reference evidence="11" key="1">
    <citation type="submission" date="2024-02" db="EMBL/GenBank/DDBJ databases">
        <authorList>
            <consortium name="ELIXIR-Norway"/>
            <consortium name="Elixir Norway"/>
        </authorList>
    </citation>
    <scope>NUCLEOTIDE SEQUENCE</scope>
</reference>
<dbReference type="PANTHER" id="PTHR22951:SF5">
    <property type="entry name" value="PHOSPHATIDYLINOSITOL-BINDING CLATHRIN ASSEMBLY PROTEIN LAP"/>
    <property type="match status" value="1"/>
</dbReference>
<dbReference type="Gene3D" id="1.20.58.150">
    <property type="entry name" value="ANTH domain"/>
    <property type="match status" value="1"/>
</dbReference>
<keyword evidence="5" id="KW-0333">Golgi apparatus</keyword>
<evidence type="ECO:0000256" key="7">
    <source>
        <dbReference type="ARBA" id="ARBA00023176"/>
    </source>
</evidence>
<dbReference type="PROSITE" id="PS50942">
    <property type="entry name" value="ENTH"/>
    <property type="match status" value="1"/>
</dbReference>
<keyword evidence="12" id="KW-1185">Reference proteome</keyword>
<proteinExistence type="predicted"/>
<dbReference type="InterPro" id="IPR013809">
    <property type="entry name" value="ENTH"/>
</dbReference>
<protein>
    <recommendedName>
        <fullName evidence="10">ENTH domain-containing protein</fullName>
    </recommendedName>
</protein>
<dbReference type="CDD" id="cd03564">
    <property type="entry name" value="ANTH_N"/>
    <property type="match status" value="1"/>
</dbReference>
<dbReference type="InterPro" id="IPR014712">
    <property type="entry name" value="ANTH_dom_sf"/>
</dbReference>
<evidence type="ECO:0000313" key="11">
    <source>
        <dbReference type="EMBL" id="CAK9208869.1"/>
    </source>
</evidence>
<dbReference type="InterPro" id="IPR011417">
    <property type="entry name" value="ANTH_dom"/>
</dbReference>
<comment type="subcellular location">
    <subcellularLocation>
        <location evidence="1">Cytoplasmic vesicle</location>
        <location evidence="1">Clathrin-coated vesicle</location>
    </subcellularLocation>
    <subcellularLocation>
        <location evidence="2">Golgi apparatus</location>
    </subcellularLocation>
    <subcellularLocation>
        <location evidence="3">Membrane</location>
        <location evidence="3">Clathrin-coated pit</location>
    </subcellularLocation>
</comment>
<dbReference type="InterPro" id="IPR048050">
    <property type="entry name" value="ANTH_N_plant"/>
</dbReference>
<evidence type="ECO:0000256" key="3">
    <source>
        <dbReference type="ARBA" id="ARBA00004600"/>
    </source>
</evidence>
<organism evidence="11 12">
    <name type="scientific">Sphagnum troendelagicum</name>
    <dbReference type="NCBI Taxonomy" id="128251"/>
    <lineage>
        <taxon>Eukaryota</taxon>
        <taxon>Viridiplantae</taxon>
        <taxon>Streptophyta</taxon>
        <taxon>Embryophyta</taxon>
        <taxon>Bryophyta</taxon>
        <taxon>Sphagnophytina</taxon>
        <taxon>Sphagnopsida</taxon>
        <taxon>Sphagnales</taxon>
        <taxon>Sphagnaceae</taxon>
        <taxon>Sphagnum</taxon>
    </lineage>
</organism>
<dbReference type="PANTHER" id="PTHR22951">
    <property type="entry name" value="CLATHRIN ASSEMBLY PROTEIN"/>
    <property type="match status" value="1"/>
</dbReference>
<evidence type="ECO:0000256" key="1">
    <source>
        <dbReference type="ARBA" id="ARBA00004132"/>
    </source>
</evidence>
<dbReference type="Pfam" id="PF07651">
    <property type="entry name" value="ANTH"/>
    <property type="match status" value="1"/>
</dbReference>
<evidence type="ECO:0000256" key="9">
    <source>
        <dbReference type="SAM" id="MobiDB-lite"/>
    </source>
</evidence>
<sequence>MAGLSTQHSLRKALGAIKDSTKVGLAKVNSTYKDLDIAVVKATSHVECPPKEKHVRSIFFATSASRPRADVAYCINALARRIAKTHNWTVALKAMIVIHRTLREGDPTFREELINYSRNQGHILNLSNFKDDTSPNAWDYSAWVRTYALYLEERLECFRVLRYDVESERAAGHSRTRELDTGELLEHLPALQQLLHRLTGCQPEGAAISNYVIQAALGLVLKESFKLYRAINDGIINLVDKFFEMQRVDAIKALEIYKRAGVQADRLSEFYEVCKGLDLARSFQFPTLEQPPQSFLSTMEDYVRAAPREASNRTLYLKDVPEDEEQPVPPIQLTPPTGVKEEVYEDASPRADPLPETTPSPAPPVEPIGDLLGLDEDLPNAAALEESNALALAIVPESSTTTNGNGSAYNADGTTGWELALVTNPTDSSSVATNSKLAGGLDKLTLDSLYEDALQRRGPNGVAPNSYNMGMNTAAPNPFQGAPGMPPVQHMDPFLASDKFAPPSNVQLAMMQQHQAMLMQQQQQQQMMGIPPTGPNPFGNPYGVAAPTQYPYAVGVSPQMQPIPGQLALPAPAQYHNPFGNPGLL</sequence>
<evidence type="ECO:0000313" key="12">
    <source>
        <dbReference type="Proteomes" id="UP001497512"/>
    </source>
</evidence>
<dbReference type="SMART" id="SM00273">
    <property type="entry name" value="ENTH"/>
    <property type="match status" value="1"/>
</dbReference>
<accession>A0ABP0TYX8</accession>
<evidence type="ECO:0000256" key="8">
    <source>
        <dbReference type="ARBA" id="ARBA00023329"/>
    </source>
</evidence>
<evidence type="ECO:0000256" key="6">
    <source>
        <dbReference type="ARBA" id="ARBA00023136"/>
    </source>
</evidence>
<keyword evidence="6" id="KW-0472">Membrane</keyword>
<dbReference type="EMBL" id="OZ019909">
    <property type="protein sequence ID" value="CAK9208869.1"/>
    <property type="molecule type" value="Genomic_DNA"/>
</dbReference>
<keyword evidence="8" id="KW-0968">Cytoplasmic vesicle</keyword>